<proteinExistence type="predicted"/>
<reference evidence="2" key="1">
    <citation type="submission" date="2023-01" db="EMBL/GenBank/DDBJ databases">
        <authorList>
            <person name="Van Ghelder C."/>
            <person name="Rancurel C."/>
        </authorList>
    </citation>
    <scope>NUCLEOTIDE SEQUENCE</scope>
    <source>
        <strain evidence="2">CNCM I-4278</strain>
    </source>
</reference>
<feature type="signal peptide" evidence="1">
    <location>
        <begin position="1"/>
        <end position="18"/>
    </location>
</feature>
<comment type="caution">
    <text evidence="2">The sequence shown here is derived from an EMBL/GenBank/DDBJ whole genome shotgun (WGS) entry which is preliminary data.</text>
</comment>
<protein>
    <submittedName>
        <fullName evidence="2">Uncharacterized protein</fullName>
    </submittedName>
</protein>
<dbReference type="EMBL" id="CAOQHR010000007">
    <property type="protein sequence ID" value="CAI6337176.1"/>
    <property type="molecule type" value="Genomic_DNA"/>
</dbReference>
<gene>
    <name evidence="2" type="ORF">PDIGIT_LOCUS10285</name>
</gene>
<name>A0A9W4XTM3_9PLEO</name>
<sequence>MQFPTTVIVSLLITVAASAPIASNSALLSPLSISAPAPLKHESASPAVNVTPQ</sequence>
<feature type="chain" id="PRO_5040830137" evidence="1">
    <location>
        <begin position="19"/>
        <end position="53"/>
    </location>
</feature>
<accession>A0A9W4XTM3</accession>
<evidence type="ECO:0000313" key="3">
    <source>
        <dbReference type="Proteomes" id="UP001152607"/>
    </source>
</evidence>
<dbReference type="AlphaFoldDB" id="A0A9W4XTM3"/>
<organism evidence="2 3">
    <name type="scientific">Periconia digitata</name>
    <dbReference type="NCBI Taxonomy" id="1303443"/>
    <lineage>
        <taxon>Eukaryota</taxon>
        <taxon>Fungi</taxon>
        <taxon>Dikarya</taxon>
        <taxon>Ascomycota</taxon>
        <taxon>Pezizomycotina</taxon>
        <taxon>Dothideomycetes</taxon>
        <taxon>Pleosporomycetidae</taxon>
        <taxon>Pleosporales</taxon>
        <taxon>Massarineae</taxon>
        <taxon>Periconiaceae</taxon>
        <taxon>Periconia</taxon>
    </lineage>
</organism>
<evidence type="ECO:0000313" key="2">
    <source>
        <dbReference type="EMBL" id="CAI6337176.1"/>
    </source>
</evidence>
<keyword evidence="1" id="KW-0732">Signal</keyword>
<keyword evidence="3" id="KW-1185">Reference proteome</keyword>
<evidence type="ECO:0000256" key="1">
    <source>
        <dbReference type="SAM" id="SignalP"/>
    </source>
</evidence>
<dbReference type="Proteomes" id="UP001152607">
    <property type="component" value="Unassembled WGS sequence"/>
</dbReference>